<organism evidence="2 3">
    <name type="scientific">Bacteriovorax stolpii</name>
    <name type="common">Bdellovibrio stolpii</name>
    <dbReference type="NCBI Taxonomy" id="960"/>
    <lineage>
        <taxon>Bacteria</taxon>
        <taxon>Pseudomonadati</taxon>
        <taxon>Bdellovibrionota</taxon>
        <taxon>Bacteriovoracia</taxon>
        <taxon>Bacteriovoracales</taxon>
        <taxon>Bacteriovoracaceae</taxon>
        <taxon>Bacteriovorax</taxon>
    </lineage>
</organism>
<gene>
    <name evidence="2" type="ORF">C0V70_10025</name>
</gene>
<sequence length="176" mass="20504">MSVKFTVEKIETMIYMIRGHRVMLDSDLAKLYGVETKRLKEQVRRNIDRFPSDFLIEPNSSELATLRSQIATLDRKSAENYVFKHTPYLFTENGVAMLSSVLQSKEAIQVNITIMRTFTKLRSFLAMESSLKEEVDHLKTSTNQLFKVVFERLDNLEEEITPKLPANRKKISLREK</sequence>
<protein>
    <submittedName>
        <fullName evidence="2">DNA-binding protein</fullName>
    </submittedName>
</protein>
<proteinExistence type="predicted"/>
<dbReference type="AlphaFoldDB" id="A0A2K9NSD8"/>
<keyword evidence="2" id="KW-0238">DNA-binding</keyword>
<evidence type="ECO:0000313" key="3">
    <source>
        <dbReference type="Proteomes" id="UP000235584"/>
    </source>
</evidence>
<keyword evidence="3" id="KW-1185">Reference proteome</keyword>
<reference evidence="2 3" key="1">
    <citation type="submission" date="2018-01" db="EMBL/GenBank/DDBJ databases">
        <title>Complete genome sequence of Bacteriovorax stolpii DSM12778.</title>
        <authorList>
            <person name="Tang B."/>
            <person name="Chang J."/>
        </authorList>
    </citation>
    <scope>NUCLEOTIDE SEQUENCE [LARGE SCALE GENOMIC DNA]</scope>
    <source>
        <strain evidence="2 3">DSM 12778</strain>
    </source>
</reference>
<dbReference type="KEGG" id="bsto:C0V70_10025"/>
<dbReference type="GO" id="GO:0003677">
    <property type="term" value="F:DNA binding"/>
    <property type="evidence" value="ECO:0007669"/>
    <property type="project" value="UniProtKB-KW"/>
</dbReference>
<evidence type="ECO:0000259" key="1">
    <source>
        <dbReference type="Pfam" id="PF10543"/>
    </source>
</evidence>
<feature type="domain" description="KilA-N DNA-binding" evidence="1">
    <location>
        <begin position="14"/>
        <end position="101"/>
    </location>
</feature>
<accession>A0A2K9NSD8</accession>
<dbReference type="EMBL" id="CP025704">
    <property type="protein sequence ID" value="AUN98436.1"/>
    <property type="molecule type" value="Genomic_DNA"/>
</dbReference>
<evidence type="ECO:0000313" key="2">
    <source>
        <dbReference type="EMBL" id="AUN98436.1"/>
    </source>
</evidence>
<dbReference type="Pfam" id="PF10543">
    <property type="entry name" value="ORF6N"/>
    <property type="match status" value="1"/>
</dbReference>
<name>A0A2K9NSD8_BACTC</name>
<dbReference type="InterPro" id="IPR018873">
    <property type="entry name" value="KilA-N_DNA-bd_domain"/>
</dbReference>
<dbReference type="Proteomes" id="UP000235584">
    <property type="component" value="Chromosome"/>
</dbReference>